<dbReference type="SUPFAM" id="SSF53597">
    <property type="entry name" value="Dihydrofolate reductase-like"/>
    <property type="match status" value="1"/>
</dbReference>
<evidence type="ECO:0000256" key="2">
    <source>
        <dbReference type="ARBA" id="ARBA00022857"/>
    </source>
</evidence>
<dbReference type="InterPro" id="IPR002734">
    <property type="entry name" value="RibDG_C"/>
</dbReference>
<comment type="caution">
    <text evidence="6">The sequence shown here is derived from an EMBL/GenBank/DDBJ whole genome shotgun (WGS) entry which is preliminary data.</text>
</comment>
<proteinExistence type="predicted"/>
<evidence type="ECO:0000313" key="6">
    <source>
        <dbReference type="EMBL" id="PRY67181.1"/>
    </source>
</evidence>
<keyword evidence="2" id="KW-0521">NADP</keyword>
<dbReference type="PANTHER" id="PTHR38011:SF7">
    <property type="entry name" value="2,5-DIAMINO-6-RIBOSYLAMINO-4(3H)-PYRIMIDINONE 5'-PHOSPHATE REDUCTASE"/>
    <property type="match status" value="1"/>
</dbReference>
<feature type="compositionally biased region" description="Pro residues" evidence="4">
    <location>
        <begin position="11"/>
        <end position="21"/>
    </location>
</feature>
<name>A0A2T0VAJ8_9MICO</name>
<dbReference type="GO" id="GO:0008703">
    <property type="term" value="F:5-amino-6-(5-phosphoribosylamino)uracil reductase activity"/>
    <property type="evidence" value="ECO:0007669"/>
    <property type="project" value="InterPro"/>
</dbReference>
<dbReference type="OrthoDB" id="5243299at2"/>
<evidence type="ECO:0000256" key="1">
    <source>
        <dbReference type="ARBA" id="ARBA00005104"/>
    </source>
</evidence>
<organism evidence="6 7">
    <name type="scientific">Glaciihabitans tibetensis</name>
    <dbReference type="NCBI Taxonomy" id="1266600"/>
    <lineage>
        <taxon>Bacteria</taxon>
        <taxon>Bacillati</taxon>
        <taxon>Actinomycetota</taxon>
        <taxon>Actinomycetes</taxon>
        <taxon>Micrococcales</taxon>
        <taxon>Microbacteriaceae</taxon>
        <taxon>Glaciihabitans</taxon>
    </lineage>
</organism>
<dbReference type="Pfam" id="PF01872">
    <property type="entry name" value="RibD_C"/>
    <property type="match status" value="1"/>
</dbReference>
<dbReference type="GO" id="GO:0009231">
    <property type="term" value="P:riboflavin biosynthetic process"/>
    <property type="evidence" value="ECO:0007669"/>
    <property type="project" value="InterPro"/>
</dbReference>
<keyword evidence="7" id="KW-1185">Reference proteome</keyword>
<dbReference type="InterPro" id="IPR050765">
    <property type="entry name" value="Riboflavin_Biosynth_HTPR"/>
</dbReference>
<feature type="domain" description="Bacterial bifunctional deaminase-reductase C-terminal" evidence="5">
    <location>
        <begin position="72"/>
        <end position="275"/>
    </location>
</feature>
<dbReference type="RefSeq" id="WP_106213685.1">
    <property type="nucleotide sequence ID" value="NZ_PVTL01000007.1"/>
</dbReference>
<evidence type="ECO:0000256" key="3">
    <source>
        <dbReference type="ARBA" id="ARBA00023002"/>
    </source>
</evidence>
<gene>
    <name evidence="6" type="ORF">B0I08_10775</name>
</gene>
<comment type="pathway">
    <text evidence="1">Cofactor biosynthesis; riboflavin biosynthesis.</text>
</comment>
<dbReference type="EMBL" id="PVTL01000007">
    <property type="protein sequence ID" value="PRY67181.1"/>
    <property type="molecule type" value="Genomic_DNA"/>
</dbReference>
<sequence length="290" mass="30422">MNTSQQEPGHPDPNQPDPNQPDPAQIDDPTEPDDPNQPDPAQIDSLWPTPGTAITDDVLLSRYAVPDRSHPTTRVNFISSVDGAATSAGLSGALGVPADKRLFDLLRRLCDVVLVGAGTVRAEGYGPMVMDEQQVAWRRSAGLADHPVFAIVSGRLDLDPASRIFTEAPVRPIVITTGSSDAAARRALDAVADVLVCGDDELDARAVRAALTAHGLPQVHCEGGPRLFGALAAGGVVDEVCLTLSPMLVSGDAGRILGGALPGDAPLPLRLAQVLRSRDALLLRYLLAPQ</sequence>
<feature type="region of interest" description="Disordered" evidence="4">
    <location>
        <begin position="1"/>
        <end position="50"/>
    </location>
</feature>
<dbReference type="PANTHER" id="PTHR38011">
    <property type="entry name" value="DIHYDROFOLATE REDUCTASE FAMILY PROTEIN (AFU_ORTHOLOGUE AFUA_8G06820)"/>
    <property type="match status" value="1"/>
</dbReference>
<accession>A0A2T0VAJ8</accession>
<dbReference type="InterPro" id="IPR024072">
    <property type="entry name" value="DHFR-like_dom_sf"/>
</dbReference>
<evidence type="ECO:0000256" key="4">
    <source>
        <dbReference type="SAM" id="MobiDB-lite"/>
    </source>
</evidence>
<evidence type="ECO:0000313" key="7">
    <source>
        <dbReference type="Proteomes" id="UP000237983"/>
    </source>
</evidence>
<dbReference type="Gene3D" id="3.40.430.10">
    <property type="entry name" value="Dihydrofolate Reductase, subunit A"/>
    <property type="match status" value="1"/>
</dbReference>
<protein>
    <submittedName>
        <fullName evidence="6">Riboflavin biosynthesis pyrimidine reductase</fullName>
    </submittedName>
</protein>
<evidence type="ECO:0000259" key="5">
    <source>
        <dbReference type="Pfam" id="PF01872"/>
    </source>
</evidence>
<keyword evidence="3" id="KW-0560">Oxidoreductase</keyword>
<reference evidence="6 7" key="1">
    <citation type="submission" date="2018-03" db="EMBL/GenBank/DDBJ databases">
        <title>Genomic Encyclopedia of Type Strains, Phase III (KMG-III): the genomes of soil and plant-associated and newly described type strains.</title>
        <authorList>
            <person name="Whitman W."/>
        </authorList>
    </citation>
    <scope>NUCLEOTIDE SEQUENCE [LARGE SCALE GENOMIC DNA]</scope>
    <source>
        <strain evidence="6 7">CGMCC 1.12484</strain>
    </source>
</reference>
<dbReference type="AlphaFoldDB" id="A0A2T0VAJ8"/>
<dbReference type="Proteomes" id="UP000237983">
    <property type="component" value="Unassembled WGS sequence"/>
</dbReference>